<evidence type="ECO:0000256" key="11">
    <source>
        <dbReference type="SAM" id="Phobius"/>
    </source>
</evidence>
<evidence type="ECO:0000256" key="7">
    <source>
        <dbReference type="ARBA" id="ARBA00022833"/>
    </source>
</evidence>
<keyword evidence="5" id="KW-0479">Metal-binding</keyword>
<dbReference type="GO" id="GO:0005829">
    <property type="term" value="C:cytosol"/>
    <property type="evidence" value="ECO:0007669"/>
    <property type="project" value="UniProtKB-SubCell"/>
</dbReference>
<comment type="subcellular location">
    <subcellularLocation>
        <location evidence="1">Cytoplasm</location>
        <location evidence="1">Cytosol</location>
    </subcellularLocation>
</comment>
<organism evidence="13 14">
    <name type="scientific">Cyclostephanos tholiformis</name>
    <dbReference type="NCBI Taxonomy" id="382380"/>
    <lineage>
        <taxon>Eukaryota</taxon>
        <taxon>Sar</taxon>
        <taxon>Stramenopiles</taxon>
        <taxon>Ochrophyta</taxon>
        <taxon>Bacillariophyta</taxon>
        <taxon>Coscinodiscophyceae</taxon>
        <taxon>Thalassiosirophycidae</taxon>
        <taxon>Stephanodiscales</taxon>
        <taxon>Stephanodiscaceae</taxon>
        <taxon>Cyclostephanos</taxon>
    </lineage>
</organism>
<keyword evidence="4" id="KW-0819">tRNA processing</keyword>
<dbReference type="PROSITE" id="PS50206">
    <property type="entry name" value="RHODANESE_3"/>
    <property type="match status" value="1"/>
</dbReference>
<keyword evidence="11" id="KW-1133">Transmembrane helix</keyword>
<evidence type="ECO:0000259" key="12">
    <source>
        <dbReference type="PROSITE" id="PS50206"/>
    </source>
</evidence>
<dbReference type="CDD" id="cd00757">
    <property type="entry name" value="ThiF_MoeB_HesA_family"/>
    <property type="match status" value="1"/>
</dbReference>
<dbReference type="Pfam" id="PF00899">
    <property type="entry name" value="ThiF"/>
    <property type="match status" value="1"/>
</dbReference>
<dbReference type="GO" id="GO:0005524">
    <property type="term" value="F:ATP binding"/>
    <property type="evidence" value="ECO:0007669"/>
    <property type="project" value="UniProtKB-KW"/>
</dbReference>
<reference evidence="13 14" key="1">
    <citation type="submission" date="2024-10" db="EMBL/GenBank/DDBJ databases">
        <title>Updated reference genomes for cyclostephanoid diatoms.</title>
        <authorList>
            <person name="Roberts W.R."/>
            <person name="Alverson A.J."/>
        </authorList>
    </citation>
    <scope>NUCLEOTIDE SEQUENCE [LARGE SCALE GENOMIC DNA]</scope>
    <source>
        <strain evidence="13 14">AJA228-03</strain>
    </source>
</reference>
<dbReference type="GO" id="GO:0016740">
    <property type="term" value="F:transferase activity"/>
    <property type="evidence" value="ECO:0007669"/>
    <property type="project" value="UniProtKB-KW"/>
</dbReference>
<keyword evidence="11" id="KW-0812">Transmembrane</keyword>
<keyword evidence="7" id="KW-0862">Zinc</keyword>
<evidence type="ECO:0000256" key="1">
    <source>
        <dbReference type="ARBA" id="ARBA00004514"/>
    </source>
</evidence>
<dbReference type="Proteomes" id="UP001530377">
    <property type="component" value="Unassembled WGS sequence"/>
</dbReference>
<keyword evidence="11" id="KW-0472">Membrane</keyword>
<dbReference type="GO" id="GO:0046872">
    <property type="term" value="F:metal ion binding"/>
    <property type="evidence" value="ECO:0007669"/>
    <property type="project" value="UniProtKB-KW"/>
</dbReference>
<dbReference type="Gene3D" id="3.40.250.10">
    <property type="entry name" value="Rhodanese-like domain"/>
    <property type="match status" value="1"/>
</dbReference>
<dbReference type="InterPro" id="IPR000594">
    <property type="entry name" value="ThiF_NAD_FAD-bd"/>
</dbReference>
<protein>
    <recommendedName>
        <fullName evidence="12">Rhodanese domain-containing protein</fullName>
    </recommendedName>
</protein>
<gene>
    <name evidence="13" type="ORF">ACHAXA_009184</name>
</gene>
<evidence type="ECO:0000313" key="13">
    <source>
        <dbReference type="EMBL" id="KAL3815439.1"/>
    </source>
</evidence>
<evidence type="ECO:0000256" key="5">
    <source>
        <dbReference type="ARBA" id="ARBA00022723"/>
    </source>
</evidence>
<evidence type="ECO:0000256" key="4">
    <source>
        <dbReference type="ARBA" id="ARBA00022694"/>
    </source>
</evidence>
<dbReference type="InterPro" id="IPR001763">
    <property type="entry name" value="Rhodanese-like_dom"/>
</dbReference>
<dbReference type="SUPFAM" id="SSF69572">
    <property type="entry name" value="Activating enzymes of the ubiquitin-like proteins"/>
    <property type="match status" value="1"/>
</dbReference>
<dbReference type="EMBL" id="JALLPB020000199">
    <property type="protein sequence ID" value="KAL3815439.1"/>
    <property type="molecule type" value="Genomic_DNA"/>
</dbReference>
<feature type="region of interest" description="Disordered" evidence="10">
    <location>
        <begin position="126"/>
        <end position="163"/>
    </location>
</feature>
<feature type="transmembrane region" description="Helical" evidence="11">
    <location>
        <begin position="260"/>
        <end position="281"/>
    </location>
</feature>
<dbReference type="FunFam" id="3.40.50.720:FF:000033">
    <property type="entry name" value="Adenylyltransferase and sulfurtransferase MOCS3"/>
    <property type="match status" value="1"/>
</dbReference>
<dbReference type="SMART" id="SM00450">
    <property type="entry name" value="RHOD"/>
    <property type="match status" value="1"/>
</dbReference>
<evidence type="ECO:0000256" key="6">
    <source>
        <dbReference type="ARBA" id="ARBA00022741"/>
    </source>
</evidence>
<keyword evidence="8" id="KW-0067">ATP-binding</keyword>
<evidence type="ECO:0000256" key="3">
    <source>
        <dbReference type="ARBA" id="ARBA00022679"/>
    </source>
</evidence>
<sequence>MKKRRRNNNELNEGSAVAVGGDDNDRLDEDIDMSSIMGCRARSSVPDADSTVGIGRDRLVNMMVGTGEERSGGDPAVMEADDDDDHDVRTVQSRWRFFRWFTRVSRSASSLLNQHSPNLNELLDATVDDPLDSAPRPPRGGGMPRDTIREDCDTDEGDDDDNRTAFALRDEIAMLKERIRALELERDRGYPASGARDQPPRRQDYAVHDEPSTAVCIDMIPSVSPVQTLRPDQISRYSRQLLLSDGFGVAGQRRLLSTSVLVIGAGGIGSTVLLYLAAAGVGHVTVLDYDSVEMSNLHRQIVHRDVDASDGIDRRGVGVNKAISARRAMLDLNPTLSCTALAIAIGADNALELASRHDVVVDASDNPQTRYLLNDACILAGKPLVSGSAMGTEGQLTVYNYRSPDAASDGTTKRTACYRCLYPKPVAAEGCKSCSDNGVLGMVPGIIGILQAVEVIKVATGIGSVMHDRLMMYDSLNCSFINVKKPPARTNCSVCSPEATIRTMLDSERTLDNVRGPSICALPTPGGIPLIKEQSVSCAEYNDVLNEGRPHVLLDVRVARQYEMCSLKGSINLPLEQLESQLERVGLMSRGELPIYCLCRRGIASAEATRIIQKSIEDGNAVHSVYNIQGGLNSWAKTVDSKFPQY</sequence>
<name>A0ABD3RR82_9STRA</name>
<keyword evidence="2" id="KW-0963">Cytoplasm</keyword>
<feature type="domain" description="Rhodanese" evidence="12">
    <location>
        <begin position="547"/>
        <end position="644"/>
    </location>
</feature>
<dbReference type="GO" id="GO:0008033">
    <property type="term" value="P:tRNA processing"/>
    <property type="evidence" value="ECO:0007669"/>
    <property type="project" value="UniProtKB-KW"/>
</dbReference>
<keyword evidence="3" id="KW-0808">Transferase</keyword>
<feature type="region of interest" description="Disordered" evidence="10">
    <location>
        <begin position="1"/>
        <end position="27"/>
    </location>
</feature>
<dbReference type="AlphaFoldDB" id="A0ABD3RR82"/>
<evidence type="ECO:0000256" key="9">
    <source>
        <dbReference type="ARBA" id="ARBA00023268"/>
    </source>
</evidence>
<dbReference type="InterPro" id="IPR045886">
    <property type="entry name" value="ThiF/MoeB/HesA"/>
</dbReference>
<dbReference type="PANTHER" id="PTHR10953">
    <property type="entry name" value="UBIQUITIN-ACTIVATING ENZYME E1"/>
    <property type="match status" value="1"/>
</dbReference>
<dbReference type="InterPro" id="IPR036873">
    <property type="entry name" value="Rhodanese-like_dom_sf"/>
</dbReference>
<dbReference type="Gene3D" id="3.40.50.720">
    <property type="entry name" value="NAD(P)-binding Rossmann-like Domain"/>
    <property type="match status" value="1"/>
</dbReference>
<proteinExistence type="predicted"/>
<dbReference type="InterPro" id="IPR035985">
    <property type="entry name" value="Ubiquitin-activating_enz"/>
</dbReference>
<accession>A0ABD3RR82</accession>
<keyword evidence="6" id="KW-0547">Nucleotide-binding</keyword>
<keyword evidence="14" id="KW-1185">Reference proteome</keyword>
<evidence type="ECO:0000256" key="10">
    <source>
        <dbReference type="SAM" id="MobiDB-lite"/>
    </source>
</evidence>
<evidence type="ECO:0000256" key="8">
    <source>
        <dbReference type="ARBA" id="ARBA00022840"/>
    </source>
</evidence>
<dbReference type="Pfam" id="PF00581">
    <property type="entry name" value="Rhodanese"/>
    <property type="match status" value="1"/>
</dbReference>
<feature type="compositionally biased region" description="Acidic residues" evidence="10">
    <location>
        <begin position="152"/>
        <end position="161"/>
    </location>
</feature>
<evidence type="ECO:0000313" key="14">
    <source>
        <dbReference type="Proteomes" id="UP001530377"/>
    </source>
</evidence>
<comment type="caution">
    <text evidence="13">The sequence shown here is derived from an EMBL/GenBank/DDBJ whole genome shotgun (WGS) entry which is preliminary data.</text>
</comment>
<keyword evidence="9" id="KW-0511">Multifunctional enzyme</keyword>
<dbReference type="FunFam" id="3.40.250.10:FF:000014">
    <property type="entry name" value="Adenylyltransferase and sulfurtransferase MOCS3"/>
    <property type="match status" value="1"/>
</dbReference>
<evidence type="ECO:0000256" key="2">
    <source>
        <dbReference type="ARBA" id="ARBA00022490"/>
    </source>
</evidence>
<dbReference type="PANTHER" id="PTHR10953:SF102">
    <property type="entry name" value="ADENYLYLTRANSFERASE AND SULFURTRANSFERASE MOCS3"/>
    <property type="match status" value="1"/>
</dbReference>